<protein>
    <recommendedName>
        <fullName evidence="1">Heterokaryon incompatibility domain-containing protein</fullName>
    </recommendedName>
</protein>
<dbReference type="InterPro" id="IPR010730">
    <property type="entry name" value="HET"/>
</dbReference>
<name>A0ABR1NUD7_DIAER</name>
<dbReference type="PANTHER" id="PTHR33112:SF9">
    <property type="entry name" value="HETEROKARYON INCOMPATIBILITY DOMAIN-CONTAINING PROTEIN"/>
    <property type="match status" value="1"/>
</dbReference>
<reference evidence="2 3" key="1">
    <citation type="submission" date="2024-02" db="EMBL/GenBank/DDBJ databases">
        <title>De novo assembly and annotation of 12 fungi associated with fruit tree decline syndrome in Ontario, Canada.</title>
        <authorList>
            <person name="Sulman M."/>
            <person name="Ellouze W."/>
            <person name="Ilyukhin E."/>
        </authorList>
    </citation>
    <scope>NUCLEOTIDE SEQUENCE [LARGE SCALE GENOMIC DNA]</scope>
    <source>
        <strain evidence="2 3">M169</strain>
    </source>
</reference>
<proteinExistence type="predicted"/>
<dbReference type="EMBL" id="JAKNSF020000105">
    <property type="protein sequence ID" value="KAK7715694.1"/>
    <property type="molecule type" value="Genomic_DNA"/>
</dbReference>
<dbReference type="Proteomes" id="UP001430848">
    <property type="component" value="Unassembled WGS sequence"/>
</dbReference>
<sequence>MNSETVLRKNVTKMRYACLSHCWGNPQEICQTRRPDIEEPKDNLEVHTGRGNIEKSKDDLGGLKVPLDALTKTFQDAVEVCRSLKIKYIWIDSLCIIQNNPEDWENEAARMADIYENAYITIAATKSAKYFTTAPKR</sequence>
<dbReference type="Pfam" id="PF06985">
    <property type="entry name" value="HET"/>
    <property type="match status" value="1"/>
</dbReference>
<keyword evidence="3" id="KW-1185">Reference proteome</keyword>
<evidence type="ECO:0000313" key="3">
    <source>
        <dbReference type="Proteomes" id="UP001430848"/>
    </source>
</evidence>
<evidence type="ECO:0000313" key="2">
    <source>
        <dbReference type="EMBL" id="KAK7715694.1"/>
    </source>
</evidence>
<dbReference type="PANTHER" id="PTHR33112">
    <property type="entry name" value="DOMAIN PROTEIN, PUTATIVE-RELATED"/>
    <property type="match status" value="1"/>
</dbReference>
<organism evidence="2 3">
    <name type="scientific">Diaporthe eres</name>
    <name type="common">Phomopsis oblonga</name>
    <dbReference type="NCBI Taxonomy" id="83184"/>
    <lineage>
        <taxon>Eukaryota</taxon>
        <taxon>Fungi</taxon>
        <taxon>Dikarya</taxon>
        <taxon>Ascomycota</taxon>
        <taxon>Pezizomycotina</taxon>
        <taxon>Sordariomycetes</taxon>
        <taxon>Sordariomycetidae</taxon>
        <taxon>Diaporthales</taxon>
        <taxon>Diaporthaceae</taxon>
        <taxon>Diaporthe</taxon>
        <taxon>Diaporthe eres species complex</taxon>
    </lineage>
</organism>
<accession>A0ABR1NUD7</accession>
<evidence type="ECO:0000259" key="1">
    <source>
        <dbReference type="Pfam" id="PF06985"/>
    </source>
</evidence>
<feature type="domain" description="Heterokaryon incompatibility" evidence="1">
    <location>
        <begin position="16"/>
        <end position="129"/>
    </location>
</feature>
<gene>
    <name evidence="2" type="ORF">SLS63_011281</name>
</gene>
<comment type="caution">
    <text evidence="2">The sequence shown here is derived from an EMBL/GenBank/DDBJ whole genome shotgun (WGS) entry which is preliminary data.</text>
</comment>